<dbReference type="GO" id="GO:0004239">
    <property type="term" value="F:initiator methionyl aminopeptidase activity"/>
    <property type="evidence" value="ECO:0007669"/>
    <property type="project" value="UniProtKB-UniRule"/>
</dbReference>
<organism evidence="9 10">
    <name type="scientific">candidate division WWE3 bacterium RIFCSPLOWO2_01_FULL_42_11</name>
    <dbReference type="NCBI Taxonomy" id="1802627"/>
    <lineage>
        <taxon>Bacteria</taxon>
        <taxon>Katanobacteria</taxon>
    </lineage>
</organism>
<feature type="binding site" evidence="6">
    <location>
        <position position="107"/>
    </location>
    <ligand>
        <name>a divalent metal cation</name>
        <dbReference type="ChEBI" id="CHEBI:60240"/>
        <label>1</label>
    </ligand>
</feature>
<protein>
    <recommendedName>
        <fullName evidence="6 7">Methionine aminopeptidase</fullName>
        <shortName evidence="6">MAP</shortName>
        <shortName evidence="6">MetAP</shortName>
        <ecNumber evidence="6 7">3.4.11.18</ecNumber>
    </recommendedName>
    <alternativeName>
        <fullName evidence="6">Peptidase M</fullName>
    </alternativeName>
</protein>
<feature type="binding site" evidence="6">
    <location>
        <position position="107"/>
    </location>
    <ligand>
        <name>a divalent metal cation</name>
        <dbReference type="ChEBI" id="CHEBI:60240"/>
        <label>2</label>
        <note>catalytic</note>
    </ligand>
</feature>
<comment type="cofactor">
    <cofactor evidence="6">
        <name>Co(2+)</name>
        <dbReference type="ChEBI" id="CHEBI:48828"/>
    </cofactor>
    <cofactor evidence="6">
        <name>Zn(2+)</name>
        <dbReference type="ChEBI" id="CHEBI:29105"/>
    </cofactor>
    <cofactor evidence="6">
        <name>Mn(2+)</name>
        <dbReference type="ChEBI" id="CHEBI:29035"/>
    </cofactor>
    <cofactor evidence="6">
        <name>Fe(2+)</name>
        <dbReference type="ChEBI" id="CHEBI:29033"/>
    </cofactor>
    <text evidence="6">Binds 2 divalent metal cations per subunit. Has a high-affinity and a low affinity metal-binding site. The true nature of the physiological cofactor is under debate. The enzyme is active with cobalt, zinc, manganese or divalent iron ions. Most likely, methionine aminopeptidases function as mononuclear Fe(2+)-metalloproteases under physiological conditions, and the catalytically relevant metal-binding site has been assigned to the histidine-containing high-affinity site.</text>
</comment>
<dbReference type="GO" id="GO:0070006">
    <property type="term" value="F:metalloaminopeptidase activity"/>
    <property type="evidence" value="ECO:0007669"/>
    <property type="project" value="UniProtKB-UniRule"/>
</dbReference>
<comment type="function">
    <text evidence="1 6">Removes the N-terminal methionine from nascent proteins. The N-terminal methionine is often cleaved when the second residue in the primary sequence is small and uncharged (Met-Ala-, Cys, Gly, Pro, Ser, Thr, or Val). Requires deformylation of the N(alpha)-formylated initiator methionine before it can be hydrolyzed.</text>
</comment>
<gene>
    <name evidence="6" type="primary">map</name>
    <name evidence="9" type="ORF">A3A70_01210</name>
</gene>
<feature type="binding site" evidence="6">
    <location>
        <position position="79"/>
    </location>
    <ligand>
        <name>substrate</name>
    </ligand>
</feature>
<comment type="caution">
    <text evidence="9">The sequence shown here is derived from an EMBL/GenBank/DDBJ whole genome shotgun (WGS) entry which is preliminary data.</text>
</comment>
<feature type="domain" description="Peptidase M24" evidence="8">
    <location>
        <begin position="14"/>
        <end position="240"/>
    </location>
</feature>
<dbReference type="PANTHER" id="PTHR43330:SF27">
    <property type="entry name" value="METHIONINE AMINOPEPTIDASE"/>
    <property type="match status" value="1"/>
</dbReference>
<feature type="binding site" evidence="6">
    <location>
        <position position="233"/>
    </location>
    <ligand>
        <name>a divalent metal cation</name>
        <dbReference type="ChEBI" id="CHEBI:60240"/>
        <label>1</label>
    </ligand>
</feature>
<keyword evidence="3 6" id="KW-0645">Protease</keyword>
<dbReference type="EMBL" id="MEVK01000008">
    <property type="protein sequence ID" value="OGC59776.1"/>
    <property type="molecule type" value="Genomic_DNA"/>
</dbReference>
<evidence type="ECO:0000256" key="1">
    <source>
        <dbReference type="ARBA" id="ARBA00002521"/>
    </source>
</evidence>
<comment type="subunit">
    <text evidence="6">Monomer.</text>
</comment>
<comment type="similarity">
    <text evidence="6">Belongs to the peptidase M24A family. Methionine aminopeptidase type 1 subfamily.</text>
</comment>
<keyword evidence="2 6" id="KW-0031">Aminopeptidase</keyword>
<evidence type="ECO:0000256" key="3">
    <source>
        <dbReference type="ARBA" id="ARBA00022670"/>
    </source>
</evidence>
<accession>A0A1F4VRE0</accession>
<dbReference type="PANTHER" id="PTHR43330">
    <property type="entry name" value="METHIONINE AMINOPEPTIDASE"/>
    <property type="match status" value="1"/>
</dbReference>
<dbReference type="HAMAP" id="MF_01974">
    <property type="entry name" value="MetAP_1"/>
    <property type="match status" value="1"/>
</dbReference>
<keyword evidence="5 6" id="KW-0378">Hydrolase</keyword>
<evidence type="ECO:0000256" key="2">
    <source>
        <dbReference type="ARBA" id="ARBA00022438"/>
    </source>
</evidence>
<evidence type="ECO:0000256" key="6">
    <source>
        <dbReference type="HAMAP-Rule" id="MF_01974"/>
    </source>
</evidence>
<dbReference type="InterPro" id="IPR000994">
    <property type="entry name" value="Pept_M24"/>
</dbReference>
<dbReference type="Proteomes" id="UP000178964">
    <property type="component" value="Unassembled WGS sequence"/>
</dbReference>
<dbReference type="GO" id="GO:0046872">
    <property type="term" value="F:metal ion binding"/>
    <property type="evidence" value="ECO:0007669"/>
    <property type="project" value="UniProtKB-UniRule"/>
</dbReference>
<evidence type="ECO:0000313" key="10">
    <source>
        <dbReference type="Proteomes" id="UP000178964"/>
    </source>
</evidence>
<feature type="binding site" evidence="6">
    <location>
        <position position="169"/>
    </location>
    <ligand>
        <name>a divalent metal cation</name>
        <dbReference type="ChEBI" id="CHEBI:60240"/>
        <label>2</label>
        <note>catalytic</note>
    </ligand>
</feature>
<reference evidence="9 10" key="1">
    <citation type="journal article" date="2016" name="Nat. Commun.">
        <title>Thousands of microbial genomes shed light on interconnected biogeochemical processes in an aquifer system.</title>
        <authorList>
            <person name="Anantharaman K."/>
            <person name="Brown C.T."/>
            <person name="Hug L.A."/>
            <person name="Sharon I."/>
            <person name="Castelle C.J."/>
            <person name="Probst A.J."/>
            <person name="Thomas B.C."/>
            <person name="Singh A."/>
            <person name="Wilkins M.J."/>
            <person name="Karaoz U."/>
            <person name="Brodie E.L."/>
            <person name="Williams K.H."/>
            <person name="Hubbard S.S."/>
            <person name="Banfield J.F."/>
        </authorList>
    </citation>
    <scope>NUCLEOTIDE SEQUENCE [LARGE SCALE GENOMIC DNA]</scope>
</reference>
<evidence type="ECO:0000256" key="4">
    <source>
        <dbReference type="ARBA" id="ARBA00022723"/>
    </source>
</evidence>
<evidence type="ECO:0000256" key="7">
    <source>
        <dbReference type="RuleBase" id="RU003653"/>
    </source>
</evidence>
<dbReference type="InterPro" id="IPR001714">
    <property type="entry name" value="Pept_M24_MAP"/>
</dbReference>
<dbReference type="GO" id="GO:0006508">
    <property type="term" value="P:proteolysis"/>
    <property type="evidence" value="ECO:0007669"/>
    <property type="project" value="UniProtKB-KW"/>
</dbReference>
<evidence type="ECO:0000259" key="8">
    <source>
        <dbReference type="Pfam" id="PF00557"/>
    </source>
</evidence>
<name>A0A1F4VRE0_UNCKA</name>
<dbReference type="Pfam" id="PF00557">
    <property type="entry name" value="Peptidase_M24"/>
    <property type="match status" value="1"/>
</dbReference>
<keyword evidence="4 6" id="KW-0479">Metal-binding</keyword>
<dbReference type="GO" id="GO:0005829">
    <property type="term" value="C:cytosol"/>
    <property type="evidence" value="ECO:0007669"/>
    <property type="project" value="TreeGrafter"/>
</dbReference>
<evidence type="ECO:0000313" key="9">
    <source>
        <dbReference type="EMBL" id="OGC59776.1"/>
    </source>
</evidence>
<sequence>MSKITPKTQAELDLMREGGKIASSVLMAVCKNVKPGVSLRELDEMAEKLILQAGGKPSFKQVAGYNYTTCINVNDGVVHGIPDDTLIKEGDLVKVDLGVLYKGLHTDVAWTVVAGDTKEYNKFLNCGRQALNKAIKECRPGRNVLDISRAIEETVTRAGYNVTRDLVGHGVGRTLHEDPQIPCYVDKSFSFKLFAGLTVAVEVIYMMGDFPIEIMPDKWTICTKDGSMAGLFEHTVLISEKGPEIITKHD</sequence>
<proteinExistence type="inferred from homology"/>
<dbReference type="InterPro" id="IPR002467">
    <property type="entry name" value="Pept_M24A_MAP1"/>
</dbReference>
<feature type="binding site" evidence="6">
    <location>
        <position position="233"/>
    </location>
    <ligand>
        <name>a divalent metal cation</name>
        <dbReference type="ChEBI" id="CHEBI:60240"/>
        <label>2</label>
        <note>catalytic</note>
    </ligand>
</feature>
<evidence type="ECO:0000256" key="5">
    <source>
        <dbReference type="ARBA" id="ARBA00022801"/>
    </source>
</evidence>
<dbReference type="InterPro" id="IPR036005">
    <property type="entry name" value="Creatinase/aminopeptidase-like"/>
</dbReference>
<dbReference type="SUPFAM" id="SSF55920">
    <property type="entry name" value="Creatinase/aminopeptidase"/>
    <property type="match status" value="1"/>
</dbReference>
<dbReference type="NCBIfam" id="TIGR00500">
    <property type="entry name" value="met_pdase_I"/>
    <property type="match status" value="1"/>
</dbReference>
<dbReference type="CDD" id="cd01086">
    <property type="entry name" value="MetAP1"/>
    <property type="match status" value="1"/>
</dbReference>
<dbReference type="STRING" id="1802627.A3A70_01210"/>
<comment type="catalytic activity">
    <reaction evidence="6 7">
        <text>Release of N-terminal amino acids, preferentially methionine, from peptides and arylamides.</text>
        <dbReference type="EC" id="3.4.11.18"/>
    </reaction>
</comment>
<feature type="binding site" evidence="6">
    <location>
        <position position="202"/>
    </location>
    <ligand>
        <name>a divalent metal cation</name>
        <dbReference type="ChEBI" id="CHEBI:60240"/>
        <label>2</label>
        <note>catalytic</note>
    </ligand>
</feature>
<dbReference type="PRINTS" id="PR00599">
    <property type="entry name" value="MAPEPTIDASE"/>
</dbReference>
<dbReference type="AlphaFoldDB" id="A0A1F4VRE0"/>
<feature type="binding site" evidence="6">
    <location>
        <position position="176"/>
    </location>
    <ligand>
        <name>substrate</name>
    </ligand>
</feature>
<dbReference type="EC" id="3.4.11.18" evidence="6 7"/>
<feature type="binding site" evidence="6">
    <location>
        <position position="96"/>
    </location>
    <ligand>
        <name>a divalent metal cation</name>
        <dbReference type="ChEBI" id="CHEBI:60240"/>
        <label>1</label>
    </ligand>
</feature>
<dbReference type="Gene3D" id="3.90.230.10">
    <property type="entry name" value="Creatinase/methionine aminopeptidase superfamily"/>
    <property type="match status" value="1"/>
</dbReference>